<gene>
    <name evidence="1" type="ORF">ACFO6Q_11030</name>
</gene>
<dbReference type="PIRSF" id="PIRSF034110">
    <property type="entry name" value="DUF1203"/>
    <property type="match status" value="1"/>
</dbReference>
<dbReference type="EMBL" id="JBHSHD010000008">
    <property type="protein sequence ID" value="MFC4820861.1"/>
    <property type="molecule type" value="Genomic_DNA"/>
</dbReference>
<reference evidence="2" key="1">
    <citation type="journal article" date="2019" name="Int. J. Syst. Evol. Microbiol.">
        <title>The Global Catalogue of Microorganisms (GCM) 10K type strain sequencing project: providing services to taxonomists for standard genome sequencing and annotation.</title>
        <authorList>
            <consortium name="The Broad Institute Genomics Platform"/>
            <consortium name="The Broad Institute Genome Sequencing Center for Infectious Disease"/>
            <person name="Wu L."/>
            <person name="Ma J."/>
        </authorList>
    </citation>
    <scope>NUCLEOTIDE SEQUENCE [LARGE SCALE GENOMIC DNA]</scope>
    <source>
        <strain evidence="2">CCUG 30340</strain>
    </source>
</reference>
<dbReference type="Pfam" id="PF06718">
    <property type="entry name" value="DUF1203"/>
    <property type="match status" value="1"/>
</dbReference>
<dbReference type="RefSeq" id="WP_380020952.1">
    <property type="nucleotide sequence ID" value="NZ_JBHSHD010000008.1"/>
</dbReference>
<dbReference type="InterPro" id="IPR009593">
    <property type="entry name" value="DUF1203"/>
</dbReference>
<accession>A0ABV9QVR3</accession>
<evidence type="ECO:0000313" key="2">
    <source>
        <dbReference type="Proteomes" id="UP001595886"/>
    </source>
</evidence>
<organism evidence="1 2">
    <name type="scientific">Dokdonella ginsengisoli</name>
    <dbReference type="NCBI Taxonomy" id="363846"/>
    <lineage>
        <taxon>Bacteria</taxon>
        <taxon>Pseudomonadati</taxon>
        <taxon>Pseudomonadota</taxon>
        <taxon>Gammaproteobacteria</taxon>
        <taxon>Lysobacterales</taxon>
        <taxon>Rhodanobacteraceae</taxon>
        <taxon>Dokdonella</taxon>
    </lineage>
</organism>
<evidence type="ECO:0000313" key="1">
    <source>
        <dbReference type="EMBL" id="MFC4820861.1"/>
    </source>
</evidence>
<dbReference type="Proteomes" id="UP001595886">
    <property type="component" value="Unassembled WGS sequence"/>
</dbReference>
<protein>
    <submittedName>
        <fullName evidence="1">DUF1203 domain-containing protein</fullName>
    </submittedName>
</protein>
<comment type="caution">
    <text evidence="1">The sequence shown here is derived from an EMBL/GenBank/DDBJ whole genome shotgun (WGS) entry which is preliminary data.</text>
</comment>
<keyword evidence="2" id="KW-1185">Reference proteome</keyword>
<proteinExistence type="predicted"/>
<sequence length="157" mass="17283">MSAFRLSGLPHATFQAMFDWPDEALAAAGARRCVATEDFGFPCRVSLEDARTGEALLLLPFEHQPAASPYRASGPIFVRRDAVQRVLPPGVVPPYVARRLISWRAYDPAHDMLDADVCEGENIADALERVFARGEVAYVHLHNARRGCFSCLASRVA</sequence>
<name>A0ABV9QVR3_9GAMM</name>